<dbReference type="Gene3D" id="3.30.70.120">
    <property type="match status" value="1"/>
</dbReference>
<organism evidence="8 9">
    <name type="scientific">Hathewaya proteolytica DSM 3090</name>
    <dbReference type="NCBI Taxonomy" id="1121331"/>
    <lineage>
        <taxon>Bacteria</taxon>
        <taxon>Bacillati</taxon>
        <taxon>Bacillota</taxon>
        <taxon>Clostridia</taxon>
        <taxon>Eubacteriales</taxon>
        <taxon>Clostridiaceae</taxon>
        <taxon>Hathewaya</taxon>
    </lineage>
</organism>
<evidence type="ECO:0000256" key="2">
    <source>
        <dbReference type="ARBA" id="ARBA00022475"/>
    </source>
</evidence>
<dbReference type="GO" id="GO:0005886">
    <property type="term" value="C:plasma membrane"/>
    <property type="evidence" value="ECO:0007669"/>
    <property type="project" value="UniProtKB-SubCell"/>
</dbReference>
<dbReference type="InterPro" id="IPR051461">
    <property type="entry name" value="UPF0750_membrane"/>
</dbReference>
<dbReference type="Pfam" id="PF10035">
    <property type="entry name" value="DUF2179"/>
    <property type="match status" value="1"/>
</dbReference>
<feature type="domain" description="DUF2179" evidence="7">
    <location>
        <begin position="222"/>
        <end position="276"/>
    </location>
</feature>
<evidence type="ECO:0000313" key="8">
    <source>
        <dbReference type="EMBL" id="SHJ48497.1"/>
    </source>
</evidence>
<dbReference type="OrthoDB" id="3180973at2"/>
<keyword evidence="5 6" id="KW-0472">Membrane</keyword>
<evidence type="ECO:0000256" key="5">
    <source>
        <dbReference type="ARBA" id="ARBA00023136"/>
    </source>
</evidence>
<dbReference type="InterPro" id="IPR003740">
    <property type="entry name" value="YitT"/>
</dbReference>
<keyword evidence="4 6" id="KW-1133">Transmembrane helix</keyword>
<dbReference type="EMBL" id="FRAD01000003">
    <property type="protein sequence ID" value="SHJ48497.1"/>
    <property type="molecule type" value="Genomic_DNA"/>
</dbReference>
<dbReference type="Pfam" id="PF02588">
    <property type="entry name" value="YitT_membrane"/>
    <property type="match status" value="1"/>
</dbReference>
<reference evidence="8 9" key="1">
    <citation type="submission" date="2016-11" db="EMBL/GenBank/DDBJ databases">
        <authorList>
            <person name="Jaros S."/>
            <person name="Januszkiewicz K."/>
            <person name="Wedrychowicz H."/>
        </authorList>
    </citation>
    <scope>NUCLEOTIDE SEQUENCE [LARGE SCALE GENOMIC DNA]</scope>
    <source>
        <strain evidence="8 9">DSM 3090</strain>
    </source>
</reference>
<dbReference type="InterPro" id="IPR019264">
    <property type="entry name" value="DUF2179"/>
</dbReference>
<evidence type="ECO:0000256" key="1">
    <source>
        <dbReference type="ARBA" id="ARBA00004651"/>
    </source>
</evidence>
<sequence>MKITKQTAYEYGLIMVGCTILGFAINQFITPNNLVMGGIAGIAVILQYFASIPVWLTNIIVNVPLLLVSIKQKGFKFVGRTVFAVIYLSFAMWYTEYIPLMLKNSNIFLSSIFGGIALGLGVGLVLRASASTGGTDTVAALLHDKFKSVSIATFLNTLNSAIIIIGALVFGVEIGLYGLISVYISSKVVSMILEGMHFAKAALIISDKMENVSTALNQNIKRGATIIKGRGMYTKQEKDMIYMVVSEKQIFQLQKVVKSVDPTAFIIISDVREVLGEGFQNEALSDN</sequence>
<proteinExistence type="predicted"/>
<name>A0A1M6JP49_9CLOT</name>
<evidence type="ECO:0000259" key="7">
    <source>
        <dbReference type="Pfam" id="PF10035"/>
    </source>
</evidence>
<dbReference type="AlphaFoldDB" id="A0A1M6JP49"/>
<feature type="transmembrane region" description="Helical" evidence="6">
    <location>
        <begin position="12"/>
        <end position="29"/>
    </location>
</feature>
<evidence type="ECO:0000256" key="3">
    <source>
        <dbReference type="ARBA" id="ARBA00022692"/>
    </source>
</evidence>
<dbReference type="STRING" id="1121331.SAMN02745248_00267"/>
<feature type="transmembrane region" description="Helical" evidence="6">
    <location>
        <begin position="35"/>
        <end position="56"/>
    </location>
</feature>
<dbReference type="CDD" id="cd16380">
    <property type="entry name" value="YitT_C"/>
    <property type="match status" value="1"/>
</dbReference>
<dbReference type="RefSeq" id="WP_072901440.1">
    <property type="nucleotide sequence ID" value="NZ_FRAD01000003.1"/>
</dbReference>
<comment type="subcellular location">
    <subcellularLocation>
        <location evidence="1">Cell membrane</location>
        <topology evidence="1">Multi-pass membrane protein</topology>
    </subcellularLocation>
</comment>
<dbReference type="PIRSF" id="PIRSF006483">
    <property type="entry name" value="Membrane_protein_YitT"/>
    <property type="match status" value="1"/>
</dbReference>
<feature type="transmembrane region" description="Helical" evidence="6">
    <location>
        <begin position="107"/>
        <end position="128"/>
    </location>
</feature>
<dbReference type="PANTHER" id="PTHR33545">
    <property type="entry name" value="UPF0750 MEMBRANE PROTEIN YITT-RELATED"/>
    <property type="match status" value="1"/>
</dbReference>
<evidence type="ECO:0000256" key="4">
    <source>
        <dbReference type="ARBA" id="ARBA00022989"/>
    </source>
</evidence>
<evidence type="ECO:0000313" key="9">
    <source>
        <dbReference type="Proteomes" id="UP000183952"/>
    </source>
</evidence>
<feature type="transmembrane region" description="Helical" evidence="6">
    <location>
        <begin position="77"/>
        <end position="95"/>
    </location>
</feature>
<protein>
    <submittedName>
        <fullName evidence="8">Uncharacterized membrane-anchored protein YitT, contains DUF161 and DUF2179 domains</fullName>
    </submittedName>
</protein>
<keyword evidence="9" id="KW-1185">Reference proteome</keyword>
<accession>A0A1M6JP49</accession>
<dbReference type="InterPro" id="IPR015867">
    <property type="entry name" value="N-reg_PII/ATP_PRibTrfase_C"/>
</dbReference>
<gene>
    <name evidence="8" type="ORF">SAMN02745248_00267</name>
</gene>
<evidence type="ECO:0000256" key="6">
    <source>
        <dbReference type="SAM" id="Phobius"/>
    </source>
</evidence>
<dbReference type="PANTHER" id="PTHR33545:SF5">
    <property type="entry name" value="UPF0750 MEMBRANE PROTEIN YITT"/>
    <property type="match status" value="1"/>
</dbReference>
<dbReference type="Proteomes" id="UP000183952">
    <property type="component" value="Unassembled WGS sequence"/>
</dbReference>
<keyword evidence="2" id="KW-1003">Cell membrane</keyword>
<keyword evidence="3 6" id="KW-0812">Transmembrane</keyword>